<accession>A0A6P7FTL7</accession>
<comment type="subcellular location">
    <subcellularLocation>
        <location evidence="1">Golgi apparatus membrane</location>
        <topology evidence="1">Single-pass type II membrane protein</topology>
    </subcellularLocation>
</comment>
<keyword evidence="4" id="KW-0808">Transferase</keyword>
<dbReference type="InterPro" id="IPR051981">
    <property type="entry name" value="Glycosyltransf_32"/>
</dbReference>
<keyword evidence="3" id="KW-0328">Glycosyltransferase</keyword>
<evidence type="ECO:0000256" key="3">
    <source>
        <dbReference type="ARBA" id="ARBA00022676"/>
    </source>
</evidence>
<gene>
    <name evidence="8" type="primary">LOC114332530</name>
</gene>
<dbReference type="Pfam" id="PF04572">
    <property type="entry name" value="Gb3_synth"/>
    <property type="match status" value="1"/>
</dbReference>
<dbReference type="InterPro" id="IPR007652">
    <property type="entry name" value="A1-4-GlycosylTfrase_dom"/>
</dbReference>
<dbReference type="GO" id="GO:0000139">
    <property type="term" value="C:Golgi membrane"/>
    <property type="evidence" value="ECO:0007669"/>
    <property type="project" value="UniProtKB-SubCell"/>
</dbReference>
<dbReference type="Pfam" id="PF04488">
    <property type="entry name" value="Gly_transf_sug"/>
    <property type="match status" value="1"/>
</dbReference>
<organism evidence="8">
    <name type="scientific">Diabrotica virgifera virgifera</name>
    <name type="common">western corn rootworm</name>
    <dbReference type="NCBI Taxonomy" id="50390"/>
    <lineage>
        <taxon>Eukaryota</taxon>
        <taxon>Metazoa</taxon>
        <taxon>Ecdysozoa</taxon>
        <taxon>Arthropoda</taxon>
        <taxon>Hexapoda</taxon>
        <taxon>Insecta</taxon>
        <taxon>Pterygota</taxon>
        <taxon>Neoptera</taxon>
        <taxon>Endopterygota</taxon>
        <taxon>Coleoptera</taxon>
        <taxon>Polyphaga</taxon>
        <taxon>Cucujiformia</taxon>
        <taxon>Chrysomeloidea</taxon>
        <taxon>Chrysomelidae</taxon>
        <taxon>Galerucinae</taxon>
        <taxon>Diabroticina</taxon>
        <taxon>Diabroticites</taxon>
        <taxon>Diabrotica</taxon>
    </lineage>
</organism>
<dbReference type="OrthoDB" id="409543at2759"/>
<dbReference type="RefSeq" id="XP_028138147.1">
    <property type="nucleotide sequence ID" value="XM_028282346.1"/>
</dbReference>
<dbReference type="KEGG" id="dvv:114332530"/>
<dbReference type="Gene3D" id="3.90.550.20">
    <property type="match status" value="1"/>
</dbReference>
<dbReference type="InParanoid" id="A0A6P7FTL7"/>
<name>A0A6P7FTL7_DIAVI</name>
<dbReference type="GO" id="GO:0016758">
    <property type="term" value="F:hexosyltransferase activity"/>
    <property type="evidence" value="ECO:0007669"/>
    <property type="project" value="UniProtKB-ARBA"/>
</dbReference>
<sequence length="391" mass="44437">MLLYRHGRLLLCTFVAILFVTASMMLISFNYTNSYLIKKFESICTLNSFIKTAELVETTIKTTSSTTIKTTTSASPENHIHCYRENVESLPDISDFNPRPGKSIFFHETSCHSFDHGKIVINSRQACAVESAAKMNPDLDVYLLYASPGIFRFEGDESDHFLRSLLSYKNVHILHLNYENYVKGSPVETLWTSGKIEKSKYVVSHASDVLRYLTLWKYGGIYLDLDVVVIKSLQDLPLNYAGLQSPNEVAAGVVSFEADGFGHSLADNCVNRLKNKFNGQVWGSNGPVIVSSVMKESCNVTIASEMLTKNCTGLTMYPMETFYPIPYSLWRKYFREEDFNEVINKTKNTYVLHTWNKLSEGERIPLNKNPAYLHFAKLRCPKVVEACKTYF</sequence>
<dbReference type="FunCoup" id="A0A6P7FTL7">
    <property type="interactions" value="30"/>
</dbReference>
<proteinExistence type="inferred from homology"/>
<keyword evidence="5" id="KW-0333">Golgi apparatus</keyword>
<dbReference type="PANTHER" id="PTHR12042">
    <property type="entry name" value="LACTOSYLCERAMIDE 4-ALPHA-GALACTOSYLTRANSFERASE ALPHA- 1,4-GALACTOSYLTRANSFERASE"/>
    <property type="match status" value="1"/>
</dbReference>
<dbReference type="GO" id="GO:0006688">
    <property type="term" value="P:glycosphingolipid biosynthetic process"/>
    <property type="evidence" value="ECO:0007669"/>
    <property type="project" value="TreeGrafter"/>
</dbReference>
<evidence type="ECO:0000256" key="4">
    <source>
        <dbReference type="ARBA" id="ARBA00022679"/>
    </source>
</evidence>
<comment type="similarity">
    <text evidence="2">Belongs to the glycosyltransferase 32 family.</text>
</comment>
<dbReference type="AlphaFoldDB" id="A0A6P7FTL7"/>
<dbReference type="InterPro" id="IPR007577">
    <property type="entry name" value="GlycoTrfase_DXD_sugar-bd_CS"/>
</dbReference>
<evidence type="ECO:0000259" key="7">
    <source>
        <dbReference type="Pfam" id="PF04572"/>
    </source>
</evidence>
<evidence type="ECO:0000256" key="2">
    <source>
        <dbReference type="ARBA" id="ARBA00009003"/>
    </source>
</evidence>
<dbReference type="PANTHER" id="PTHR12042:SF21">
    <property type="entry name" value="ALPHA1,4-GALACTOSYLTRANSFERASE 1-RELATED"/>
    <property type="match status" value="1"/>
</dbReference>
<reference evidence="8" key="1">
    <citation type="submission" date="2025-08" db="UniProtKB">
        <authorList>
            <consortium name="RefSeq"/>
        </authorList>
    </citation>
    <scope>IDENTIFICATION</scope>
    <source>
        <tissue evidence="8">Whole insect</tissue>
    </source>
</reference>
<protein>
    <submittedName>
        <fullName evidence="8">Lactosylceramide 4-alpha-galactosyltransferase-like</fullName>
    </submittedName>
</protein>
<keyword evidence="6" id="KW-0472">Membrane</keyword>
<dbReference type="InterPro" id="IPR029044">
    <property type="entry name" value="Nucleotide-diphossugar_trans"/>
</dbReference>
<evidence type="ECO:0000313" key="8">
    <source>
        <dbReference type="RefSeq" id="XP_028138147.1"/>
    </source>
</evidence>
<evidence type="ECO:0000256" key="5">
    <source>
        <dbReference type="ARBA" id="ARBA00023034"/>
    </source>
</evidence>
<evidence type="ECO:0000256" key="1">
    <source>
        <dbReference type="ARBA" id="ARBA00004323"/>
    </source>
</evidence>
<evidence type="ECO:0000256" key="6">
    <source>
        <dbReference type="ARBA" id="ARBA00023136"/>
    </source>
</evidence>
<dbReference type="SUPFAM" id="SSF53448">
    <property type="entry name" value="Nucleotide-diphospho-sugar transferases"/>
    <property type="match status" value="1"/>
</dbReference>
<feature type="domain" description="Alpha 1,4-glycosyltransferase" evidence="7">
    <location>
        <begin position="260"/>
        <end position="386"/>
    </location>
</feature>